<reference evidence="3 4" key="2">
    <citation type="submission" date="2020-01" db="EMBL/GenBank/DDBJ databases">
        <title>Microvirga sp. nov., an arsenate reduction bacterium isolated from Tibet hotspring sediments.</title>
        <authorList>
            <person name="Xian W.-D."/>
            <person name="Li W.-J."/>
        </authorList>
    </citation>
    <scope>NUCLEOTIDE SEQUENCE [LARGE SCALE GENOMIC DNA]</scope>
    <source>
        <strain evidence="3 4">KCTC 23863</strain>
    </source>
</reference>
<dbReference type="AlphaFoldDB" id="A0A7X3SMT8"/>
<sequence length="236" mass="25284">MPHPDAGLGPGGAPIVGGVVDIPTLVTPELDISYFFTPNLAAELILGLTPHRVKGAGTFEGVRIYDAWLLPPTLMLRYHSTGFGGSRPLWVPASYTPFLNERAKGDFESFNIENNIAFARQAGVDFMIDEHWGINRDAKKIVLETDVSVNDGLVKGKVKVIPGSSAPARLTGSETADVRLRSPDKSRPHDDAANLHGPRADMQGGPAKVRPLLAAHLHAKIMHLAASAAHPEERGA</sequence>
<dbReference type="PANTHER" id="PTHR36920:SF1">
    <property type="entry name" value="OUTER MEMBRANE PROTEIN W"/>
    <property type="match status" value="1"/>
</dbReference>
<evidence type="ECO:0000313" key="4">
    <source>
        <dbReference type="Proteomes" id="UP000436483"/>
    </source>
</evidence>
<keyword evidence="4" id="KW-1185">Reference proteome</keyword>
<dbReference type="Gene3D" id="2.40.160.20">
    <property type="match status" value="1"/>
</dbReference>
<dbReference type="InterPro" id="IPR011250">
    <property type="entry name" value="OMP/PagP_B-barrel"/>
</dbReference>
<dbReference type="GO" id="GO:0055085">
    <property type="term" value="P:transmembrane transport"/>
    <property type="evidence" value="ECO:0007669"/>
    <property type="project" value="TreeGrafter"/>
</dbReference>
<organism evidence="3 4">
    <name type="scientific">Microvirga makkahensis</name>
    <dbReference type="NCBI Taxonomy" id="1128670"/>
    <lineage>
        <taxon>Bacteria</taxon>
        <taxon>Pseudomonadati</taxon>
        <taxon>Pseudomonadota</taxon>
        <taxon>Alphaproteobacteria</taxon>
        <taxon>Hyphomicrobiales</taxon>
        <taxon>Methylobacteriaceae</taxon>
        <taxon>Microvirga</taxon>
    </lineage>
</organism>
<dbReference type="Pfam" id="PF03922">
    <property type="entry name" value="OmpW"/>
    <property type="match status" value="1"/>
</dbReference>
<evidence type="ECO:0000313" key="3">
    <source>
        <dbReference type="EMBL" id="MXQ10641.1"/>
    </source>
</evidence>
<dbReference type="RefSeq" id="WP_160883241.1">
    <property type="nucleotide sequence ID" value="NZ_WURB01000002.1"/>
</dbReference>
<evidence type="ECO:0000256" key="2">
    <source>
        <dbReference type="SAM" id="MobiDB-lite"/>
    </source>
</evidence>
<comment type="similarity">
    <text evidence="1">Belongs to the OmpW/AlkL family.</text>
</comment>
<reference evidence="3 4" key="1">
    <citation type="submission" date="2019-12" db="EMBL/GenBank/DDBJ databases">
        <authorList>
            <person name="Yuan C.-G."/>
        </authorList>
    </citation>
    <scope>NUCLEOTIDE SEQUENCE [LARGE SCALE GENOMIC DNA]</scope>
    <source>
        <strain evidence="3 4">KCTC 23863</strain>
    </source>
</reference>
<feature type="compositionally biased region" description="Basic and acidic residues" evidence="2">
    <location>
        <begin position="176"/>
        <end position="193"/>
    </location>
</feature>
<dbReference type="GO" id="GO:0019867">
    <property type="term" value="C:outer membrane"/>
    <property type="evidence" value="ECO:0007669"/>
    <property type="project" value="InterPro"/>
</dbReference>
<comment type="caution">
    <text evidence="3">The sequence shown here is derived from an EMBL/GenBank/DDBJ whole genome shotgun (WGS) entry which is preliminary data.</text>
</comment>
<dbReference type="PANTHER" id="PTHR36920">
    <property type="match status" value="1"/>
</dbReference>
<gene>
    <name evidence="3" type="ORF">GR328_04105</name>
</gene>
<feature type="region of interest" description="Disordered" evidence="2">
    <location>
        <begin position="164"/>
        <end position="204"/>
    </location>
</feature>
<name>A0A7X3SMT8_9HYPH</name>
<accession>A0A7X3SMT8</accession>
<dbReference type="InterPro" id="IPR005618">
    <property type="entry name" value="OMPW"/>
</dbReference>
<dbReference type="Proteomes" id="UP000436483">
    <property type="component" value="Unassembled WGS sequence"/>
</dbReference>
<dbReference type="OrthoDB" id="9807574at2"/>
<dbReference type="EMBL" id="WURB01000002">
    <property type="protein sequence ID" value="MXQ10641.1"/>
    <property type="molecule type" value="Genomic_DNA"/>
</dbReference>
<proteinExistence type="inferred from homology"/>
<evidence type="ECO:0000256" key="1">
    <source>
        <dbReference type="ARBA" id="ARBA00009330"/>
    </source>
</evidence>
<protein>
    <submittedName>
        <fullName evidence="3">Uncharacterized protein</fullName>
    </submittedName>
</protein>
<dbReference type="SUPFAM" id="SSF56925">
    <property type="entry name" value="OMPA-like"/>
    <property type="match status" value="1"/>
</dbReference>